<dbReference type="SMART" id="SM00228">
    <property type="entry name" value="PDZ"/>
    <property type="match status" value="1"/>
</dbReference>
<feature type="region of interest" description="Disordered" evidence="4">
    <location>
        <begin position="572"/>
        <end position="644"/>
    </location>
</feature>
<dbReference type="CDD" id="cd11780">
    <property type="entry name" value="SH3_Sorbs_3"/>
    <property type="match status" value="1"/>
</dbReference>
<dbReference type="Gene3D" id="2.30.42.10">
    <property type="match status" value="1"/>
</dbReference>
<sequence>MPHIIELIGGPPWGFRVTSDSELRPIVGQLIPGGRGQSAGLKIGDMIVSIDNTEVGSCQQAHLSIQNATGIMKLHVERCPQRFHQTVRDEKLSSSARNSPNLGKKRVSTTSMPNSPVLPRTNPRSSPRQVRMDMMNGAKENTNSKRRLFEEMAENCSPTITDHLLKKKIQMGLQNGNLESSTSSSVGYDSAAADFAGRSLTNSSRDSPTSNSSSSQEAETTEDITVVEAAKGSEEGNMINGYNSNQLEFYNNLNSSSAAHNFQNAPDLPSSSSTTQSHNQWQIKTEPASNVMPADGDIEVPVRRNVAALRQVINDRLEMKTPVGGVSATRPKTPQDPTSWSQSKPQEPAQPSWAANVKVYEPNGFVDPHANKHNMGRVLDGPVNPNKYFQGVPPPSYSQVPTEAKPPAPPPKPAPPKTSSTIRLPPELSHNSYQQQYQPPKIRNPYEFGGDPRAGDELDDGASMISSCISTFGDSSEIAAINAAGVQRQLYDQYRKSLMNTPMDLDTQKHPTIPEEMTTSTAQERSEKEATPVAPSSSLFGADIQLTPFGQPNIEKSPRAGSMDLESSELLIKSKSPTPYSSKTADHFGTIRRKHTPVRLDPIALDSAKQSKQDVSSPPFSSPPAHVETRSYDSGYEGSNAMSPDQTANMLEKTLCDAFELASSLASSMNIPSMRDTESRADRPDSFMSSTSTTFDHHQTAAAPPVAQNNQNNINNIIIRETTPRPPSGVAPIGGAQQQQQPPELMDPDELMYPKRHFHSQTEPEMSLWYRKMFKQMHKPEPEDQQTSGEAHHRNIELEERREREQTPLTHNSRAQRVDVEITPRRARSVGRVVEPEQPKGAPVGEHLYALERAKTPHFHVPSYKFRDVDARPIRCTFDGCAPTTSDDPPTYGTPCMVCRRPRRDASFGEVDLIYKKMEADRKRAQERRLQKKIELQLITNKLDETTKELDVFINSLEKTWQRSKSQPVIRTNTPTESSSLAAEIDALKRLTEEDNAIRQKADRLGSELQKHSYVPSSAPSLHNNMDRFEGLVKDYSTDQNGSGYTGQSSRNPVVTATAVYKFEARSPRELPLNKGDIVRIIREVDSHWIEGERNGRSGIFPASYVQIESEFERNRQKMRAIYPFTSRNSNELSLKRGEIVIFRREIDMNWMEGSNQIGQIGIFPSSYVRMLSDAPSEQPAAIIPDRPKTPKIVVGGYEPEPAQNRVRFEEPRQQEAYRYEDSRQPDVYSGYASQQQPIDRLNEWENRKLDMWERPQQAIVQPIQQAPIAPSQSAISQMKPKPTNLDIRTNAASVIPKGSEMYRAIFDYRPQKEDELELFTNDIIFVVEKCDDGWFIGTSLRTGDFGIFPGNYVQRH</sequence>
<dbReference type="SUPFAM" id="SSF50156">
    <property type="entry name" value="PDZ domain-like"/>
    <property type="match status" value="1"/>
</dbReference>
<comment type="caution">
    <text evidence="7">The sequence shown here is derived from an EMBL/GenBank/DDBJ whole genome shotgun (WGS) entry which is preliminary data.</text>
</comment>
<dbReference type="PRINTS" id="PR00499">
    <property type="entry name" value="P67PHOX"/>
</dbReference>
<dbReference type="Pfam" id="PF00595">
    <property type="entry name" value="PDZ"/>
    <property type="match status" value="1"/>
</dbReference>
<dbReference type="FunFam" id="2.30.30.40:FF:000001">
    <property type="entry name" value="Sorbin and SH3 domain-containing protein 1 isoform 2"/>
    <property type="match status" value="1"/>
</dbReference>
<evidence type="ECO:0000259" key="5">
    <source>
        <dbReference type="PROSITE" id="PS50002"/>
    </source>
</evidence>
<dbReference type="CDD" id="cd11781">
    <property type="entry name" value="SH3_Sorbs_1"/>
    <property type="match status" value="1"/>
</dbReference>
<dbReference type="Pfam" id="PF14604">
    <property type="entry name" value="SH3_9"/>
    <property type="match status" value="2"/>
</dbReference>
<dbReference type="SUPFAM" id="SSF50044">
    <property type="entry name" value="SH3-domain"/>
    <property type="match status" value="3"/>
</dbReference>
<feature type="compositionally biased region" description="Polar residues" evidence="4">
    <location>
        <begin position="608"/>
        <end position="619"/>
    </location>
</feature>
<dbReference type="Pfam" id="PF00018">
    <property type="entry name" value="SH3_1"/>
    <property type="match status" value="1"/>
</dbReference>
<feature type="region of interest" description="Disordered" evidence="4">
    <location>
        <begin position="258"/>
        <end position="281"/>
    </location>
</feature>
<dbReference type="InterPro" id="IPR001452">
    <property type="entry name" value="SH3_domain"/>
</dbReference>
<protein>
    <submittedName>
        <fullName evidence="7">Uncharacterized protein</fullName>
    </submittedName>
</protein>
<feature type="domain" description="PDZ" evidence="6">
    <location>
        <begin position="10"/>
        <end position="80"/>
    </location>
</feature>
<feature type="region of interest" description="Disordered" evidence="4">
    <location>
        <begin position="320"/>
        <end position="352"/>
    </location>
</feature>
<evidence type="ECO:0000313" key="8">
    <source>
        <dbReference type="Proteomes" id="UP000494206"/>
    </source>
</evidence>
<dbReference type="EMBL" id="CADEPM010000008">
    <property type="protein sequence ID" value="CAB3409084.1"/>
    <property type="molecule type" value="Genomic_DNA"/>
</dbReference>
<dbReference type="Proteomes" id="UP000494206">
    <property type="component" value="Unassembled WGS sequence"/>
</dbReference>
<dbReference type="InterPro" id="IPR050384">
    <property type="entry name" value="Endophilin_SH3RF"/>
</dbReference>
<gene>
    <name evidence="7" type="ORF">CBOVIS_LOCUS10777</name>
</gene>
<reference evidence="7 8" key="1">
    <citation type="submission" date="2020-04" db="EMBL/GenBank/DDBJ databases">
        <authorList>
            <person name="Laetsch R D."/>
            <person name="Stevens L."/>
            <person name="Kumar S."/>
            <person name="Blaxter L. M."/>
        </authorList>
    </citation>
    <scope>NUCLEOTIDE SEQUENCE [LARGE SCALE GENOMIC DNA]</scope>
</reference>
<evidence type="ECO:0000259" key="6">
    <source>
        <dbReference type="PROSITE" id="PS50106"/>
    </source>
</evidence>
<organism evidence="7 8">
    <name type="scientific">Caenorhabditis bovis</name>
    <dbReference type="NCBI Taxonomy" id="2654633"/>
    <lineage>
        <taxon>Eukaryota</taxon>
        <taxon>Metazoa</taxon>
        <taxon>Ecdysozoa</taxon>
        <taxon>Nematoda</taxon>
        <taxon>Chromadorea</taxon>
        <taxon>Rhabditida</taxon>
        <taxon>Rhabditina</taxon>
        <taxon>Rhabditomorpha</taxon>
        <taxon>Rhabditoidea</taxon>
        <taxon>Rhabditidae</taxon>
        <taxon>Peloderinae</taxon>
        <taxon>Caenorhabditis</taxon>
    </lineage>
</organism>
<evidence type="ECO:0000256" key="2">
    <source>
        <dbReference type="ARBA" id="ARBA00022737"/>
    </source>
</evidence>
<feature type="region of interest" description="Disordered" evidence="4">
    <location>
        <begin position="672"/>
        <end position="703"/>
    </location>
</feature>
<feature type="region of interest" description="Disordered" evidence="4">
    <location>
        <begin position="199"/>
        <end position="223"/>
    </location>
</feature>
<evidence type="ECO:0000256" key="4">
    <source>
        <dbReference type="SAM" id="MobiDB-lite"/>
    </source>
</evidence>
<feature type="compositionally biased region" description="Pro residues" evidence="4">
    <location>
        <begin position="404"/>
        <end position="416"/>
    </location>
</feature>
<name>A0A8S1FA59_9PELO</name>
<dbReference type="SMART" id="SM00326">
    <property type="entry name" value="SH3"/>
    <property type="match status" value="3"/>
</dbReference>
<feature type="region of interest" description="Disordered" evidence="4">
    <location>
        <begin position="371"/>
        <end position="461"/>
    </location>
</feature>
<feature type="compositionally biased region" description="Low complexity" evidence="4">
    <location>
        <begin position="203"/>
        <end position="215"/>
    </location>
</feature>
<proteinExistence type="predicted"/>
<feature type="domain" description="SH3" evidence="5">
    <location>
        <begin position="1052"/>
        <end position="1111"/>
    </location>
</feature>
<accession>A0A8S1FA59</accession>
<feature type="compositionally biased region" description="Polar residues" evidence="4">
    <location>
        <begin position="429"/>
        <end position="438"/>
    </location>
</feature>
<evidence type="ECO:0000256" key="3">
    <source>
        <dbReference type="PROSITE-ProRule" id="PRU00192"/>
    </source>
</evidence>
<keyword evidence="1 3" id="KW-0728">SH3 domain</keyword>
<keyword evidence="2" id="KW-0677">Repeat</keyword>
<dbReference type="PANTHER" id="PTHR14167:SF116">
    <property type="entry name" value="CAP, ISOFORM AC"/>
    <property type="match status" value="1"/>
</dbReference>
<dbReference type="InterPro" id="IPR001478">
    <property type="entry name" value="PDZ"/>
</dbReference>
<dbReference type="Gene3D" id="2.30.30.40">
    <property type="entry name" value="SH3 Domains"/>
    <property type="match status" value="3"/>
</dbReference>
<keyword evidence="8" id="KW-1185">Reference proteome</keyword>
<feature type="domain" description="SH3" evidence="5">
    <location>
        <begin position="1114"/>
        <end position="1174"/>
    </location>
</feature>
<feature type="compositionally biased region" description="Basic and acidic residues" evidence="4">
    <location>
        <begin position="675"/>
        <end position="685"/>
    </location>
</feature>
<dbReference type="PROSITE" id="PS50002">
    <property type="entry name" value="SH3"/>
    <property type="match status" value="3"/>
</dbReference>
<dbReference type="InterPro" id="IPR036034">
    <property type="entry name" value="PDZ_sf"/>
</dbReference>
<evidence type="ECO:0000313" key="7">
    <source>
        <dbReference type="EMBL" id="CAB3409084.1"/>
    </source>
</evidence>
<evidence type="ECO:0000256" key="1">
    <source>
        <dbReference type="ARBA" id="ARBA00022443"/>
    </source>
</evidence>
<feature type="domain" description="SH3" evidence="5">
    <location>
        <begin position="1298"/>
        <end position="1357"/>
    </location>
</feature>
<dbReference type="InterPro" id="IPR036028">
    <property type="entry name" value="SH3-like_dom_sf"/>
</dbReference>
<dbReference type="PANTHER" id="PTHR14167">
    <property type="entry name" value="SH3 DOMAIN-CONTAINING"/>
    <property type="match status" value="1"/>
</dbReference>
<feature type="compositionally biased region" description="Low complexity" evidence="4">
    <location>
        <begin position="572"/>
        <end position="583"/>
    </location>
</feature>
<feature type="compositionally biased region" description="Polar residues" evidence="4">
    <location>
        <begin position="330"/>
        <end position="345"/>
    </location>
</feature>
<dbReference type="PROSITE" id="PS50106">
    <property type="entry name" value="PDZ"/>
    <property type="match status" value="1"/>
</dbReference>
<feature type="region of interest" description="Disordered" evidence="4">
    <location>
        <begin position="85"/>
        <end position="144"/>
    </location>
</feature>
<dbReference type="OrthoDB" id="73680at2759"/>